<dbReference type="Gramene" id="OQU85112">
    <property type="protein sequence ID" value="OQU85112"/>
    <property type="gene ID" value="SORBI_3004G176550"/>
</dbReference>
<accession>A0A1Z5RMY5</accession>
<dbReference type="Gramene" id="OQU85113">
    <property type="protein sequence ID" value="OQU85113"/>
    <property type="gene ID" value="SORBI_3004G176550"/>
</dbReference>
<dbReference type="Proteomes" id="UP000000768">
    <property type="component" value="Chromosome 4"/>
</dbReference>
<reference evidence="2" key="3">
    <citation type="journal article" date="2018" name="Plant J.">
        <title>The Sorghum bicolor reference genome: improved assembly, gene annotations, a transcriptome atlas, and signatures of genome organization.</title>
        <authorList>
            <person name="McCormick R.F."/>
            <person name="Truong S.K."/>
            <person name="Sreedasyam A."/>
            <person name="Jenkins J."/>
            <person name="Shu S."/>
            <person name="Sims D."/>
            <person name="Kennedy M."/>
            <person name="Amirebrahimi M."/>
            <person name="Weers B.D."/>
            <person name="McKinley B."/>
            <person name="Mattison A."/>
            <person name="Morishige D.T."/>
            <person name="Grimwood J."/>
            <person name="Schmutz J."/>
            <person name="Mullet J.E."/>
        </authorList>
    </citation>
    <scope>NUCLEOTIDE SEQUENCE [LARGE SCALE GENOMIC DNA]</scope>
    <source>
        <strain evidence="2">cv. BTx623</strain>
    </source>
</reference>
<dbReference type="AlphaFoldDB" id="A0A1Z5RMY5"/>
<evidence type="ECO:0000313" key="1">
    <source>
        <dbReference type="EMBL" id="OQU85112.1"/>
    </source>
</evidence>
<sequence length="122" mass="12775">MDGSHGARPYPVVAGCRMHQIETPGERRGHTVCHGCCVWVGRPLVRAGCQAGRKMQLASLAGVVAARLACSGSGAWAGEVNETNGDARPASSVVWGSTGWPLPFCSSCLSSWAFVTACLHHL</sequence>
<dbReference type="EMBL" id="CM000763">
    <property type="protein sequence ID" value="OQU85113.1"/>
    <property type="molecule type" value="Genomic_DNA"/>
</dbReference>
<organism evidence="1 2">
    <name type="scientific">Sorghum bicolor</name>
    <name type="common">Sorghum</name>
    <name type="synonym">Sorghum vulgare</name>
    <dbReference type="NCBI Taxonomy" id="4558"/>
    <lineage>
        <taxon>Eukaryota</taxon>
        <taxon>Viridiplantae</taxon>
        <taxon>Streptophyta</taxon>
        <taxon>Embryophyta</taxon>
        <taxon>Tracheophyta</taxon>
        <taxon>Spermatophyta</taxon>
        <taxon>Magnoliopsida</taxon>
        <taxon>Liliopsida</taxon>
        <taxon>Poales</taxon>
        <taxon>Poaceae</taxon>
        <taxon>PACMAD clade</taxon>
        <taxon>Panicoideae</taxon>
        <taxon>Andropogonodae</taxon>
        <taxon>Andropogoneae</taxon>
        <taxon>Sorghinae</taxon>
        <taxon>Sorghum</taxon>
    </lineage>
</organism>
<dbReference type="EMBL" id="CM000763">
    <property type="protein sequence ID" value="OQU85114.1"/>
    <property type="molecule type" value="Genomic_DNA"/>
</dbReference>
<reference evidence="1 2" key="1">
    <citation type="journal article" date="2009" name="Nature">
        <title>The Sorghum bicolor genome and the diversification of grasses.</title>
        <authorList>
            <person name="Paterson A.H."/>
            <person name="Bowers J.E."/>
            <person name="Bruggmann R."/>
            <person name="Dubchak I."/>
            <person name="Grimwood J."/>
            <person name="Gundlach H."/>
            <person name="Haberer G."/>
            <person name="Hellsten U."/>
            <person name="Mitros T."/>
            <person name="Poliakov A."/>
            <person name="Schmutz J."/>
            <person name="Spannagl M."/>
            <person name="Tang H."/>
            <person name="Wang X."/>
            <person name="Wicker T."/>
            <person name="Bharti A.K."/>
            <person name="Chapman J."/>
            <person name="Feltus F.A."/>
            <person name="Gowik U."/>
            <person name="Grigoriev I.V."/>
            <person name="Lyons E."/>
            <person name="Maher C.A."/>
            <person name="Martis M."/>
            <person name="Narechania A."/>
            <person name="Otillar R.P."/>
            <person name="Penning B.W."/>
            <person name="Salamov A.A."/>
            <person name="Wang Y."/>
            <person name="Zhang L."/>
            <person name="Carpita N.C."/>
            <person name="Freeling M."/>
            <person name="Gingle A.R."/>
            <person name="Hash C.T."/>
            <person name="Keller B."/>
            <person name="Klein P."/>
            <person name="Kresovich S."/>
            <person name="McCann M.C."/>
            <person name="Ming R."/>
            <person name="Peterson D.G."/>
            <person name="Mehboob-ur-Rahman"/>
            <person name="Ware D."/>
            <person name="Westhoff P."/>
            <person name="Mayer K.F."/>
            <person name="Messing J."/>
            <person name="Rokhsar D.S."/>
        </authorList>
    </citation>
    <scope>NUCLEOTIDE SEQUENCE [LARGE SCALE GENOMIC DNA]</scope>
    <source>
        <strain evidence="2">cv. BTx623</strain>
    </source>
</reference>
<dbReference type="InParanoid" id="A0A1Z5RMY5"/>
<protein>
    <submittedName>
        <fullName evidence="1">Uncharacterized protein</fullName>
    </submittedName>
</protein>
<reference evidence="1" key="2">
    <citation type="submission" date="2017-02" db="EMBL/GenBank/DDBJ databases">
        <title>WGS assembly of Sorghum bicolor.</title>
        <authorList>
            <person name="Paterson A."/>
            <person name="Mullet J."/>
            <person name="Bowers J."/>
            <person name="Bruggmann R."/>
            <person name="Dubchak I."/>
            <person name="Grimwood J."/>
            <person name="Gundlach H."/>
            <person name="Haberer G."/>
            <person name="Hellsten U."/>
            <person name="Mitros T."/>
            <person name="Poliakov A."/>
            <person name="Schmutz J."/>
            <person name="Spannagl M."/>
            <person name="Tang H."/>
            <person name="Wang X."/>
            <person name="Wicker T."/>
            <person name="Bharti A."/>
            <person name="Chapman J."/>
            <person name="Feltus F."/>
            <person name="Gowik U."/>
            <person name="Grigoriev I."/>
            <person name="Lyons E."/>
            <person name="Maher C."/>
            <person name="Martis M."/>
            <person name="Narechania A."/>
            <person name="Otillar R."/>
            <person name="Penning B."/>
            <person name="Salamov A."/>
            <person name="Wang Y."/>
            <person name="Zhang L."/>
            <person name="Carpita N."/>
            <person name="Freeling M."/>
            <person name="Gingle A."/>
            <person name="Hash C."/>
            <person name="Keller B."/>
            <person name="Klein P."/>
            <person name="Kresovich S."/>
            <person name="Mccann M."/>
            <person name="Ming R."/>
            <person name="Peterson D."/>
            <person name="Rahman M."/>
            <person name="Ware D."/>
            <person name="Westhoff P."/>
            <person name="Mayer K."/>
            <person name="Messing J."/>
            <person name="Sims D."/>
            <person name="Jenkins J."/>
            <person name="Shu S."/>
            <person name="Rokhsar D."/>
        </authorList>
    </citation>
    <scope>NUCLEOTIDE SEQUENCE</scope>
</reference>
<name>A0A1Z5RMY5_SORBI</name>
<dbReference type="Gramene" id="OQU85114">
    <property type="protein sequence ID" value="OQU85114"/>
    <property type="gene ID" value="SORBI_3004G176550"/>
</dbReference>
<gene>
    <name evidence="1" type="ORF">SORBI_3004G176550</name>
</gene>
<evidence type="ECO:0000313" key="2">
    <source>
        <dbReference type="Proteomes" id="UP000000768"/>
    </source>
</evidence>
<dbReference type="EMBL" id="CM000763">
    <property type="protein sequence ID" value="OQU85112.1"/>
    <property type="molecule type" value="Genomic_DNA"/>
</dbReference>
<proteinExistence type="predicted"/>
<keyword evidence="2" id="KW-1185">Reference proteome</keyword>